<feature type="compositionally biased region" description="Polar residues" evidence="2">
    <location>
        <begin position="101"/>
        <end position="113"/>
    </location>
</feature>
<proteinExistence type="predicted"/>
<feature type="compositionally biased region" description="Low complexity" evidence="2">
    <location>
        <begin position="22"/>
        <end position="38"/>
    </location>
</feature>
<name>A0A9X0A0P6_9CNID</name>
<gene>
    <name evidence="3" type="ORF">OS493_023395</name>
</gene>
<feature type="compositionally biased region" description="Polar residues" evidence="2">
    <location>
        <begin position="148"/>
        <end position="169"/>
    </location>
</feature>
<dbReference type="EMBL" id="MU825413">
    <property type="protein sequence ID" value="KAJ7390683.1"/>
    <property type="molecule type" value="Genomic_DNA"/>
</dbReference>
<protein>
    <submittedName>
        <fullName evidence="3">Uncharacterized protein</fullName>
    </submittedName>
</protein>
<accession>A0A9X0A0P6</accession>
<dbReference type="AlphaFoldDB" id="A0A9X0A0P6"/>
<feature type="compositionally biased region" description="Polar residues" evidence="2">
    <location>
        <begin position="44"/>
        <end position="93"/>
    </location>
</feature>
<reference evidence="3" key="1">
    <citation type="submission" date="2023-01" db="EMBL/GenBank/DDBJ databases">
        <title>Genome assembly of the deep-sea coral Lophelia pertusa.</title>
        <authorList>
            <person name="Herrera S."/>
            <person name="Cordes E."/>
        </authorList>
    </citation>
    <scope>NUCLEOTIDE SEQUENCE</scope>
    <source>
        <strain evidence="3">USNM1676648</strain>
        <tissue evidence="3">Polyp</tissue>
    </source>
</reference>
<feature type="region of interest" description="Disordered" evidence="2">
    <location>
        <begin position="1"/>
        <end position="125"/>
    </location>
</feature>
<dbReference type="Proteomes" id="UP001163046">
    <property type="component" value="Unassembled WGS sequence"/>
</dbReference>
<feature type="region of interest" description="Disordered" evidence="2">
    <location>
        <begin position="146"/>
        <end position="169"/>
    </location>
</feature>
<evidence type="ECO:0000313" key="3">
    <source>
        <dbReference type="EMBL" id="KAJ7390683.1"/>
    </source>
</evidence>
<keyword evidence="1" id="KW-0175">Coiled coil</keyword>
<sequence>MYRSKFPKAKPSNHRFQSVTASPPKSVPSEPVKYVSEVTIHLAGNTSETSPRKLSSSKTSPSPQRKVNNNTFTTPEKNNSRESLSTSVRSQLSRKPVEGTPRTSTPEPAQKTVSPRDGQKYDSGFHHENMLSSVESHADRRKPFYDSAATNRVNSTTQDSNAEYTTQQSHRGDYSKKHWYFDILQRMEDLSWSYQNLEVEYSFLEKLMDEQKEDLKKAKSWNQRLRNQKSSATRTSKVY</sequence>
<feature type="coiled-coil region" evidence="1">
    <location>
        <begin position="194"/>
        <end position="228"/>
    </location>
</feature>
<comment type="caution">
    <text evidence="3">The sequence shown here is derived from an EMBL/GenBank/DDBJ whole genome shotgun (WGS) entry which is preliminary data.</text>
</comment>
<evidence type="ECO:0000313" key="4">
    <source>
        <dbReference type="Proteomes" id="UP001163046"/>
    </source>
</evidence>
<evidence type="ECO:0000256" key="1">
    <source>
        <dbReference type="SAM" id="Coils"/>
    </source>
</evidence>
<dbReference type="OrthoDB" id="5983517at2759"/>
<feature type="compositionally biased region" description="Basic residues" evidence="2">
    <location>
        <begin position="1"/>
        <end position="13"/>
    </location>
</feature>
<evidence type="ECO:0000256" key="2">
    <source>
        <dbReference type="SAM" id="MobiDB-lite"/>
    </source>
</evidence>
<organism evidence="3 4">
    <name type="scientific">Desmophyllum pertusum</name>
    <dbReference type="NCBI Taxonomy" id="174260"/>
    <lineage>
        <taxon>Eukaryota</taxon>
        <taxon>Metazoa</taxon>
        <taxon>Cnidaria</taxon>
        <taxon>Anthozoa</taxon>
        <taxon>Hexacorallia</taxon>
        <taxon>Scleractinia</taxon>
        <taxon>Caryophylliina</taxon>
        <taxon>Caryophylliidae</taxon>
        <taxon>Desmophyllum</taxon>
    </lineage>
</organism>
<keyword evidence="4" id="KW-1185">Reference proteome</keyword>